<organism evidence="4 5">
    <name type="scientific">Cyphellophora attinorum</name>
    <dbReference type="NCBI Taxonomy" id="1664694"/>
    <lineage>
        <taxon>Eukaryota</taxon>
        <taxon>Fungi</taxon>
        <taxon>Dikarya</taxon>
        <taxon>Ascomycota</taxon>
        <taxon>Pezizomycotina</taxon>
        <taxon>Eurotiomycetes</taxon>
        <taxon>Chaetothyriomycetidae</taxon>
        <taxon>Chaetothyriales</taxon>
        <taxon>Cyphellophoraceae</taxon>
        <taxon>Cyphellophora</taxon>
    </lineage>
</organism>
<dbReference type="EMBL" id="LFJN01000022">
    <property type="protein sequence ID" value="KPI37814.1"/>
    <property type="molecule type" value="Genomic_DNA"/>
</dbReference>
<dbReference type="Proteomes" id="UP000038010">
    <property type="component" value="Unassembled WGS sequence"/>
</dbReference>
<dbReference type="STRING" id="1664694.A0A0N1HLE4"/>
<gene>
    <name evidence="4" type="ORF">AB675_206</name>
</gene>
<keyword evidence="5" id="KW-1185">Reference proteome</keyword>
<dbReference type="AlphaFoldDB" id="A0A0N1HLE4"/>
<evidence type="ECO:0008006" key="6">
    <source>
        <dbReference type="Google" id="ProtNLM"/>
    </source>
</evidence>
<proteinExistence type="predicted"/>
<evidence type="ECO:0000259" key="3">
    <source>
        <dbReference type="Pfam" id="PF17184"/>
    </source>
</evidence>
<dbReference type="Pfam" id="PF17184">
    <property type="entry name" value="Rit1_C"/>
    <property type="match status" value="1"/>
</dbReference>
<protein>
    <recommendedName>
        <fullName evidence="6">tRNA A64-2'-O-ribosylphosphate transferase</fullName>
    </recommendedName>
</protein>
<dbReference type="InterPro" id="IPR007306">
    <property type="entry name" value="Rit1"/>
</dbReference>
<dbReference type="PANTHER" id="PTHR31811">
    <property type="entry name" value="TRNA A64-2'-O-RIBOSYLPHOSPHATE TRANSFERASE"/>
    <property type="match status" value="1"/>
</dbReference>
<name>A0A0N1HLE4_9EURO</name>
<evidence type="ECO:0000259" key="2">
    <source>
        <dbReference type="Pfam" id="PF04179"/>
    </source>
</evidence>
<dbReference type="Pfam" id="PF04179">
    <property type="entry name" value="Init_tRNA_PT"/>
    <property type="match status" value="1"/>
</dbReference>
<dbReference type="RefSeq" id="XP_017997777.1">
    <property type="nucleotide sequence ID" value="XM_018142010.1"/>
</dbReference>
<dbReference type="VEuPathDB" id="FungiDB:AB675_206"/>
<reference evidence="4 5" key="1">
    <citation type="submission" date="2015-06" db="EMBL/GenBank/DDBJ databases">
        <title>Draft genome of the ant-associated black yeast Phialophora attae CBS 131958.</title>
        <authorList>
            <person name="Moreno L.F."/>
            <person name="Stielow B.J."/>
            <person name="de Hoog S."/>
            <person name="Vicente V.A."/>
            <person name="Weiss V.A."/>
            <person name="de Vries M."/>
            <person name="Cruz L.M."/>
            <person name="Souza E.M."/>
        </authorList>
    </citation>
    <scope>NUCLEOTIDE SEQUENCE [LARGE SCALE GENOMIC DNA]</scope>
    <source>
        <strain evidence="4 5">CBS 131958</strain>
    </source>
</reference>
<evidence type="ECO:0000256" key="1">
    <source>
        <dbReference type="SAM" id="MobiDB-lite"/>
    </source>
</evidence>
<dbReference type="InterPro" id="IPR033449">
    <property type="entry name" value="Rit1_N"/>
</dbReference>
<evidence type="ECO:0000313" key="5">
    <source>
        <dbReference type="Proteomes" id="UP000038010"/>
    </source>
</evidence>
<dbReference type="InterPro" id="IPR033421">
    <property type="entry name" value="Rit1_DUSP-like"/>
</dbReference>
<evidence type="ECO:0000313" key="4">
    <source>
        <dbReference type="EMBL" id="KPI37814.1"/>
    </source>
</evidence>
<accession>A0A0N1HLE4</accession>
<feature type="domain" description="Rit1 DUSP-like" evidence="2">
    <location>
        <begin position="391"/>
        <end position="503"/>
    </location>
</feature>
<dbReference type="PIRSF" id="PIRSF007747">
    <property type="entry name" value="Ribosyl_Ptfrase"/>
    <property type="match status" value="1"/>
</dbReference>
<feature type="domain" description="Rit1 N-terminal" evidence="3">
    <location>
        <begin position="94"/>
        <end position="336"/>
    </location>
</feature>
<dbReference type="GeneID" id="28733879"/>
<feature type="region of interest" description="Disordered" evidence="1">
    <location>
        <begin position="1"/>
        <end position="30"/>
    </location>
</feature>
<dbReference type="PANTHER" id="PTHR31811:SF0">
    <property type="entry name" value="TRNA A64-2'-O-RIBOSYLPHOSPHATE TRANSFERASE"/>
    <property type="match status" value="1"/>
</dbReference>
<dbReference type="GO" id="GO:0019988">
    <property type="term" value="P:charged-tRNA amino acid modification"/>
    <property type="evidence" value="ECO:0007669"/>
    <property type="project" value="InterPro"/>
</dbReference>
<dbReference type="GO" id="GO:0005737">
    <property type="term" value="C:cytoplasm"/>
    <property type="evidence" value="ECO:0007669"/>
    <property type="project" value="TreeGrafter"/>
</dbReference>
<sequence length="508" mass="56096">MTEGLDTSDSTDEEEEINTANQGTLNCVPTPSQRPATANWHIYYYTQVKVPNIAVRSLRRSLQLISTLALQNPGPTPPLNPLPPPPPPLHPAGSHFITRLHHHTSLPLISNERCGSWYIPPALKSGSAYFKSTDGHVGQWAFSLRRLNLELLKVLGREGGAALVDSTRRGKAMPDALRRTVVIWVAVVNRVLFGEGVEVQTLEGEEGLTRSERRLVEGRVEGWCKDFRKLGLDIEALREMLKRPVRCVWAVNGTWDFEQEFDKGTYASAGQNVLVLASASRRVRGAEMSEGGYIQGAADDAEGWSRGLTASLWWENSERLLAADAADVEGMIDKIVLAQKLAQLKSHGGEIQIRKAPFVFIAKGPRADACDWDLIIDCHGKDETWSEDKKVLHLRCREGKLGSKDLREKITMAVAAGRAALVTGGSRILITCSKGTDLSVGVALALICMLYDDNGQILTPDTDITRLDHIDKLMVKKRLAWITESKPDANPSRATMQAVNSFLMERPR</sequence>
<dbReference type="OrthoDB" id="45256at2759"/>
<comment type="caution">
    <text evidence="4">The sequence shown here is derived from an EMBL/GenBank/DDBJ whole genome shotgun (WGS) entry which is preliminary data.</text>
</comment>
<feature type="compositionally biased region" description="Polar residues" evidence="1">
    <location>
        <begin position="18"/>
        <end position="30"/>
    </location>
</feature>
<dbReference type="GO" id="GO:0043399">
    <property type="term" value="F:tRNA adenosine(64)-2'-O-ribosylphosphate transferase activity"/>
    <property type="evidence" value="ECO:0007669"/>
    <property type="project" value="InterPro"/>
</dbReference>